<dbReference type="InterPro" id="IPR058792">
    <property type="entry name" value="Beta-barrel_RND_2"/>
</dbReference>
<keyword evidence="8" id="KW-1185">Reference proteome</keyword>
<dbReference type="AlphaFoldDB" id="A0A4Z0M1C8"/>
<feature type="domain" description="YknX-like C-terminal permuted SH3-like" evidence="6">
    <location>
        <begin position="297"/>
        <end position="367"/>
    </location>
</feature>
<protein>
    <submittedName>
        <fullName evidence="7">Efflux RND transporter periplasmic adaptor subunit</fullName>
    </submittedName>
</protein>
<organism evidence="7 8">
    <name type="scientific">Mangrovimicrobium sediminis</name>
    <dbReference type="NCBI Taxonomy" id="2562682"/>
    <lineage>
        <taxon>Bacteria</taxon>
        <taxon>Pseudomonadati</taxon>
        <taxon>Pseudomonadota</taxon>
        <taxon>Gammaproteobacteria</taxon>
        <taxon>Cellvibrionales</taxon>
        <taxon>Halieaceae</taxon>
        <taxon>Mangrovimicrobium</taxon>
    </lineage>
</organism>
<evidence type="ECO:0000259" key="5">
    <source>
        <dbReference type="Pfam" id="PF25973"/>
    </source>
</evidence>
<dbReference type="InterPro" id="IPR058647">
    <property type="entry name" value="BSH_CzcB-like"/>
</dbReference>
<evidence type="ECO:0000256" key="2">
    <source>
        <dbReference type="SAM" id="Coils"/>
    </source>
</evidence>
<feature type="signal peptide" evidence="3">
    <location>
        <begin position="1"/>
        <end position="36"/>
    </location>
</feature>
<dbReference type="GO" id="GO:0015562">
    <property type="term" value="F:efflux transmembrane transporter activity"/>
    <property type="evidence" value="ECO:0007669"/>
    <property type="project" value="TreeGrafter"/>
</dbReference>
<evidence type="ECO:0000313" key="7">
    <source>
        <dbReference type="EMBL" id="TGD73341.1"/>
    </source>
</evidence>
<dbReference type="PANTHER" id="PTHR30469:SF15">
    <property type="entry name" value="HLYD FAMILY OF SECRETION PROTEINS"/>
    <property type="match status" value="1"/>
</dbReference>
<dbReference type="GO" id="GO:1990281">
    <property type="term" value="C:efflux pump complex"/>
    <property type="evidence" value="ECO:0007669"/>
    <property type="project" value="TreeGrafter"/>
</dbReference>
<feature type="coiled-coil region" evidence="2">
    <location>
        <begin position="96"/>
        <end position="135"/>
    </location>
</feature>
<comment type="caution">
    <text evidence="7">The sequence shown here is derived from an EMBL/GenBank/DDBJ whole genome shotgun (WGS) entry which is preliminary data.</text>
</comment>
<comment type="similarity">
    <text evidence="1">Belongs to the membrane fusion protein (MFP) (TC 8.A.1) family.</text>
</comment>
<keyword evidence="3" id="KW-0732">Signal</keyword>
<dbReference type="NCBIfam" id="TIGR01730">
    <property type="entry name" value="RND_mfp"/>
    <property type="match status" value="1"/>
</dbReference>
<proteinExistence type="inferred from homology"/>
<evidence type="ECO:0000259" key="4">
    <source>
        <dbReference type="Pfam" id="PF25954"/>
    </source>
</evidence>
<dbReference type="Pfam" id="PF25954">
    <property type="entry name" value="Beta-barrel_RND_2"/>
    <property type="match status" value="1"/>
</dbReference>
<evidence type="ECO:0000256" key="3">
    <source>
        <dbReference type="SAM" id="SignalP"/>
    </source>
</evidence>
<accession>A0A4Z0M1C8</accession>
<keyword evidence="2" id="KW-0175">Coiled coil</keyword>
<feature type="domain" description="CzcB-like barrel-sandwich hybrid" evidence="5">
    <location>
        <begin position="68"/>
        <end position="207"/>
    </location>
</feature>
<dbReference type="Pfam" id="PF25973">
    <property type="entry name" value="BSH_CzcB"/>
    <property type="match status" value="1"/>
</dbReference>
<evidence type="ECO:0000259" key="6">
    <source>
        <dbReference type="Pfam" id="PF25989"/>
    </source>
</evidence>
<dbReference type="InterPro" id="IPR006143">
    <property type="entry name" value="RND_pump_MFP"/>
</dbReference>
<dbReference type="Proteomes" id="UP000298050">
    <property type="component" value="Unassembled WGS sequence"/>
</dbReference>
<dbReference type="OrthoDB" id="9806939at2"/>
<evidence type="ECO:0000313" key="8">
    <source>
        <dbReference type="Proteomes" id="UP000298050"/>
    </source>
</evidence>
<dbReference type="PROSITE" id="PS51257">
    <property type="entry name" value="PROKAR_LIPOPROTEIN"/>
    <property type="match status" value="1"/>
</dbReference>
<dbReference type="Gene3D" id="2.40.50.100">
    <property type="match status" value="1"/>
</dbReference>
<dbReference type="Gene3D" id="2.40.420.20">
    <property type="match status" value="1"/>
</dbReference>
<evidence type="ECO:0000256" key="1">
    <source>
        <dbReference type="ARBA" id="ARBA00009477"/>
    </source>
</evidence>
<dbReference type="Pfam" id="PF25989">
    <property type="entry name" value="YknX_C"/>
    <property type="match status" value="1"/>
</dbReference>
<dbReference type="SUPFAM" id="SSF111369">
    <property type="entry name" value="HlyD-like secretion proteins"/>
    <property type="match status" value="1"/>
</dbReference>
<feature type="chain" id="PRO_5021383163" evidence="3">
    <location>
        <begin position="37"/>
        <end position="376"/>
    </location>
</feature>
<gene>
    <name evidence="7" type="ORF">E4634_09915</name>
</gene>
<dbReference type="Gene3D" id="2.40.30.170">
    <property type="match status" value="1"/>
</dbReference>
<feature type="domain" description="CusB-like beta-barrel" evidence="4">
    <location>
        <begin position="215"/>
        <end position="287"/>
    </location>
</feature>
<dbReference type="Gene3D" id="1.10.287.470">
    <property type="entry name" value="Helix hairpin bin"/>
    <property type="match status" value="1"/>
</dbReference>
<dbReference type="EMBL" id="SRLE01000007">
    <property type="protein sequence ID" value="TGD73341.1"/>
    <property type="molecule type" value="Genomic_DNA"/>
</dbReference>
<reference evidence="7 8" key="1">
    <citation type="submission" date="2019-04" db="EMBL/GenBank/DDBJ databases">
        <title>Taxonomy of novel Haliea sp. from mangrove soil of West Coast of India.</title>
        <authorList>
            <person name="Verma A."/>
            <person name="Kumar P."/>
            <person name="Krishnamurthi S."/>
        </authorList>
    </citation>
    <scope>NUCLEOTIDE SEQUENCE [LARGE SCALE GENOMIC DNA]</scope>
    <source>
        <strain evidence="7 8">SAOS-164</strain>
    </source>
</reference>
<sequence length="376" mass="39791">MRIYRVSTPAPMLPCRNRLPLLAGIVLACLSGGPHAADEGVPVVVSPVSQQAIYRQVQVTGSVTSPQVASLSPATAGLVTEVLAEEGDRVSAGDPLLRLDAELAELQLQSASAEHEQATSALTDARRRLREAEALAPQQSIAETAVRALEAEVAADQAALDRTAADAGYRRALLARHELRAPFAGVISRKLTAPGEWVAQGQGVFELVATEGLRLDFAVAEDYLSALGEDSLVRFSLSARPGEQLAGRVQTIVPVTDTGARTFLLRVVPEDPANAPLLPGLSAQATLLIPDSDAGFAVPRDATLNYPDGRMVVWVVEDGPDGTLAREKVVRPGNAFDGLVEIRGGLDAGDRVVVQGNEALKDGQRIRIVERHRATP</sequence>
<dbReference type="PANTHER" id="PTHR30469">
    <property type="entry name" value="MULTIDRUG RESISTANCE PROTEIN MDTA"/>
    <property type="match status" value="1"/>
</dbReference>
<dbReference type="InterPro" id="IPR058637">
    <property type="entry name" value="YknX-like_C"/>
</dbReference>
<name>A0A4Z0M1C8_9GAMM</name>